<feature type="compositionally biased region" description="Basic and acidic residues" evidence="1">
    <location>
        <begin position="559"/>
        <end position="568"/>
    </location>
</feature>
<evidence type="ECO:0000313" key="4">
    <source>
        <dbReference type="EMBL" id="CAH3138453.1"/>
    </source>
</evidence>
<name>A0ABN8P9U8_9CNID</name>
<keyword evidence="3" id="KW-0732">Signal</keyword>
<accession>A0ABN8P9U8</accession>
<evidence type="ECO:0000256" key="1">
    <source>
        <dbReference type="SAM" id="MobiDB-lite"/>
    </source>
</evidence>
<feature type="signal peptide" evidence="3">
    <location>
        <begin position="1"/>
        <end position="23"/>
    </location>
</feature>
<keyword evidence="2" id="KW-1133">Transmembrane helix</keyword>
<feature type="region of interest" description="Disordered" evidence="1">
    <location>
        <begin position="240"/>
        <end position="261"/>
    </location>
</feature>
<feature type="chain" id="PRO_5046805628" evidence="3">
    <location>
        <begin position="24"/>
        <end position="591"/>
    </location>
</feature>
<keyword evidence="5" id="KW-1185">Reference proteome</keyword>
<keyword evidence="2" id="KW-0812">Transmembrane</keyword>
<keyword evidence="2" id="KW-0472">Membrane</keyword>
<feature type="transmembrane region" description="Helical" evidence="2">
    <location>
        <begin position="265"/>
        <end position="288"/>
    </location>
</feature>
<dbReference type="EMBL" id="CALNXK010000061">
    <property type="protein sequence ID" value="CAH3138453.1"/>
    <property type="molecule type" value="Genomic_DNA"/>
</dbReference>
<evidence type="ECO:0000256" key="2">
    <source>
        <dbReference type="SAM" id="Phobius"/>
    </source>
</evidence>
<protein>
    <submittedName>
        <fullName evidence="4">Uncharacterized protein</fullName>
    </submittedName>
</protein>
<evidence type="ECO:0000256" key="3">
    <source>
        <dbReference type="SAM" id="SignalP"/>
    </source>
</evidence>
<sequence length="591" mass="65310">MSALFEGIFIAVCLLIWTEICSSQSFQINRRASKDYFTIPSPECGLNDCSDLYQAKKDGRKNCECVCDSTFSFRKELNWTCIGNAETRNLFGCAKKTFFKDEKPASKMKYLKSGSVERELSLRGDEDCVVNSTSSWYIDCQGKPINFLPTKQFTIIDKDELKINLPENDPLTVKLTGRIVNLGITCTLPNNAKEHRCLLFKLEGKTECPVFVPETTETVTAMTDVAVTITESTQLKSTTSLSPSEVLAGPNSAADRKGSDGTSRLSVGLIAGISCCLIFIFIVGFLLYRWKHKRKQADYSHPVLRDQAGQTSQPNFQSGEQNAGYATISNSGSTLYASNYKVPSGATNNTILSAVRIPIANKDSTEAQYESLQIDAPFGAEKGPVYNIVEPRTTETSGGPYEYVPTTDYHRVKPLGGMAQPVYNILEPLSADTSNGSFECVPIEEHLKKAQPGELEPPVYNILEPPGTDGPYEYVPTEEYQNKTPLGAFEQREYNFVEPLRTKHTDDKPDCGPDKTISTTPLSLEQSVYSLIEDINPGNYQGETQDSVYDVLRKPLSDGAESVDRHGVGDQQDQLYNVLHRGPSSAGNRHL</sequence>
<gene>
    <name evidence="4" type="ORF">PLOB_00040162</name>
</gene>
<proteinExistence type="predicted"/>
<reference evidence="4 5" key="1">
    <citation type="submission" date="2022-05" db="EMBL/GenBank/DDBJ databases">
        <authorList>
            <consortium name="Genoscope - CEA"/>
            <person name="William W."/>
        </authorList>
    </citation>
    <scope>NUCLEOTIDE SEQUENCE [LARGE SCALE GENOMIC DNA]</scope>
</reference>
<evidence type="ECO:0000313" key="5">
    <source>
        <dbReference type="Proteomes" id="UP001159405"/>
    </source>
</evidence>
<dbReference type="Proteomes" id="UP001159405">
    <property type="component" value="Unassembled WGS sequence"/>
</dbReference>
<feature type="region of interest" description="Disordered" evidence="1">
    <location>
        <begin position="559"/>
        <end position="591"/>
    </location>
</feature>
<comment type="caution">
    <text evidence="4">The sequence shown here is derived from an EMBL/GenBank/DDBJ whole genome shotgun (WGS) entry which is preliminary data.</text>
</comment>
<organism evidence="4 5">
    <name type="scientific">Porites lobata</name>
    <dbReference type="NCBI Taxonomy" id="104759"/>
    <lineage>
        <taxon>Eukaryota</taxon>
        <taxon>Metazoa</taxon>
        <taxon>Cnidaria</taxon>
        <taxon>Anthozoa</taxon>
        <taxon>Hexacorallia</taxon>
        <taxon>Scleractinia</taxon>
        <taxon>Fungiina</taxon>
        <taxon>Poritidae</taxon>
        <taxon>Porites</taxon>
    </lineage>
</organism>